<dbReference type="Gene3D" id="3.40.630.40">
    <property type="entry name" value="Zn-dependent exopeptidases"/>
    <property type="match status" value="1"/>
</dbReference>
<dbReference type="EC" id="3.5.1.68" evidence="1"/>
<dbReference type="Pfam" id="PF05013">
    <property type="entry name" value="FGase"/>
    <property type="match status" value="1"/>
</dbReference>
<gene>
    <name evidence="1" type="primary">hutG</name>
    <name evidence="1" type="ORF">ACFSGJ_00320</name>
</gene>
<reference evidence="2" key="1">
    <citation type="journal article" date="2019" name="Int. J. Syst. Evol. Microbiol.">
        <title>The Global Catalogue of Microorganisms (GCM) 10K type strain sequencing project: providing services to taxonomists for standard genome sequencing and annotation.</title>
        <authorList>
            <consortium name="The Broad Institute Genomics Platform"/>
            <consortium name="The Broad Institute Genome Sequencing Center for Infectious Disease"/>
            <person name="Wu L."/>
            <person name="Ma J."/>
        </authorList>
    </citation>
    <scope>NUCLEOTIDE SEQUENCE [LARGE SCALE GENOMIC DNA]</scope>
    <source>
        <strain evidence="2">CGMCC 4.7242</strain>
    </source>
</reference>
<dbReference type="EMBL" id="JBHUGH010000001">
    <property type="protein sequence ID" value="MFD1910651.1"/>
    <property type="molecule type" value="Genomic_DNA"/>
</dbReference>
<dbReference type="GO" id="GO:0050129">
    <property type="term" value="F:N-formylglutamate deformylase activity"/>
    <property type="evidence" value="ECO:0007669"/>
    <property type="project" value="UniProtKB-EC"/>
</dbReference>
<organism evidence="1 2">
    <name type="scientific">Halodurantibacterium flavum</name>
    <dbReference type="NCBI Taxonomy" id="1382802"/>
    <lineage>
        <taxon>Bacteria</taxon>
        <taxon>Pseudomonadati</taxon>
        <taxon>Pseudomonadota</taxon>
        <taxon>Alphaproteobacteria</taxon>
        <taxon>Rhodobacterales</taxon>
        <taxon>Paracoccaceae</taxon>
        <taxon>Halodurantibacterium</taxon>
    </lineage>
</organism>
<dbReference type="Proteomes" id="UP001597353">
    <property type="component" value="Unassembled WGS sequence"/>
</dbReference>
<comment type="caution">
    <text evidence="1">The sequence shown here is derived from an EMBL/GenBank/DDBJ whole genome shotgun (WGS) entry which is preliminary data.</text>
</comment>
<evidence type="ECO:0000313" key="1">
    <source>
        <dbReference type="EMBL" id="MFD1910651.1"/>
    </source>
</evidence>
<dbReference type="SUPFAM" id="SSF53187">
    <property type="entry name" value="Zn-dependent exopeptidases"/>
    <property type="match status" value="1"/>
</dbReference>
<dbReference type="NCBIfam" id="TIGR02017">
    <property type="entry name" value="hutG_amidohyd"/>
    <property type="match status" value="1"/>
</dbReference>
<dbReference type="InterPro" id="IPR010247">
    <property type="entry name" value="HutG_amidohyd"/>
</dbReference>
<proteinExistence type="predicted"/>
<sequence>MAGMIGPDDLPPVRVAEGSGPVILSFPHVGTRLPGAVAARLNPEGLILRDTDWHLEQLYDGLLPGVTTVTATWSRYAIDLNRDPSGQSLYPGQTTTGLIPLTTFDNVPIWQTGCEPGPAEIATALEQIHRPYHAALAAEIARVRAVHGVAILYDCHSIRSEIPWLFDGVLPDFNIGTNGGESCAPGIEADIARICAAAPGYRSVVNGRFRGGWTTRHYGRPEQGIHAVQMELAQASHLQAETPPFALCPEKAARLRETLGGILTMLAALAPRLARS</sequence>
<dbReference type="RefSeq" id="WP_390258456.1">
    <property type="nucleotide sequence ID" value="NZ_JBHUGH010000001.1"/>
</dbReference>
<keyword evidence="2" id="KW-1185">Reference proteome</keyword>
<evidence type="ECO:0000313" key="2">
    <source>
        <dbReference type="Proteomes" id="UP001597353"/>
    </source>
</evidence>
<protein>
    <submittedName>
        <fullName evidence="1">N-formylglutamate deformylase</fullName>
        <ecNumber evidence="1">3.5.1.68</ecNumber>
    </submittedName>
</protein>
<dbReference type="InterPro" id="IPR007709">
    <property type="entry name" value="N-FG_amidohydro"/>
</dbReference>
<accession>A0ABW4RZA1</accession>
<name>A0ABW4RZA1_9RHOB</name>
<keyword evidence="1" id="KW-0378">Hydrolase</keyword>